<keyword evidence="1" id="KW-1133">Transmembrane helix</keyword>
<evidence type="ECO:0000313" key="2">
    <source>
        <dbReference type="EMBL" id="MCV2884780.1"/>
    </source>
</evidence>
<organism evidence="2 3">
    <name type="scientific">Fluctibacter corallii</name>
    <dbReference type="NCBI Taxonomy" id="2984329"/>
    <lineage>
        <taxon>Bacteria</taxon>
        <taxon>Pseudomonadati</taxon>
        <taxon>Pseudomonadota</taxon>
        <taxon>Gammaproteobacteria</taxon>
        <taxon>Alteromonadales</taxon>
        <taxon>Alteromonadaceae</taxon>
        <taxon>Fluctibacter</taxon>
    </lineage>
</organism>
<name>A0ABT3A838_9ALTE</name>
<comment type="caution">
    <text evidence="2">The sequence shown here is derived from an EMBL/GenBank/DDBJ whole genome shotgun (WGS) entry which is preliminary data.</text>
</comment>
<sequence>MWKSFVILVEILIFVWLIRSPFVQYLFGDIHDSVSNWMIEVSEIGEKKMLSSLEGAIYVGLPNLKGYQKRYFSEVLSSTESVNKFYKHYCIGGDINPNIQGAELRYVCTQMSQSDVLAVN</sequence>
<accession>A0ABT3A838</accession>
<keyword evidence="3" id="KW-1185">Reference proteome</keyword>
<feature type="transmembrane region" description="Helical" evidence="1">
    <location>
        <begin position="6"/>
        <end position="28"/>
    </location>
</feature>
<keyword evidence="1" id="KW-0812">Transmembrane</keyword>
<gene>
    <name evidence="2" type="ORF">OE749_08730</name>
</gene>
<dbReference type="Proteomes" id="UP001652504">
    <property type="component" value="Unassembled WGS sequence"/>
</dbReference>
<evidence type="ECO:0000313" key="3">
    <source>
        <dbReference type="Proteomes" id="UP001652504"/>
    </source>
</evidence>
<protein>
    <submittedName>
        <fullName evidence="2">Uncharacterized protein</fullName>
    </submittedName>
</protein>
<keyword evidence="1" id="KW-0472">Membrane</keyword>
<evidence type="ECO:0000256" key="1">
    <source>
        <dbReference type="SAM" id="Phobius"/>
    </source>
</evidence>
<reference evidence="2 3" key="1">
    <citation type="submission" date="2022-10" db="EMBL/GenBank/DDBJ databases">
        <title>Aestuariibacter sp. AA17 isolated from Montipora capitata coral fragment.</title>
        <authorList>
            <person name="Emsley S.A."/>
            <person name="Pfannmuller K.M."/>
            <person name="Loughran R.M."/>
            <person name="Shlafstein M."/>
            <person name="Papke E."/>
            <person name="Saw J.H."/>
            <person name="Ushijima B."/>
            <person name="Videau P."/>
        </authorList>
    </citation>
    <scope>NUCLEOTIDE SEQUENCE [LARGE SCALE GENOMIC DNA]</scope>
    <source>
        <strain evidence="2 3">AA17</strain>
    </source>
</reference>
<dbReference type="RefSeq" id="WP_263712064.1">
    <property type="nucleotide sequence ID" value="NZ_JAOWKX010000004.1"/>
</dbReference>
<proteinExistence type="predicted"/>
<dbReference type="EMBL" id="JAOWKX010000004">
    <property type="protein sequence ID" value="MCV2884780.1"/>
    <property type="molecule type" value="Genomic_DNA"/>
</dbReference>